<dbReference type="RefSeq" id="WP_216957246.1">
    <property type="nucleotide sequence ID" value="NZ_JAHOPB010000001.1"/>
</dbReference>
<evidence type="ECO:0000313" key="1">
    <source>
        <dbReference type="EMBL" id="MBU8872973.1"/>
    </source>
</evidence>
<dbReference type="PANTHER" id="PTHR36529">
    <property type="entry name" value="SLL1095 PROTEIN"/>
    <property type="match status" value="1"/>
</dbReference>
<dbReference type="InterPro" id="IPR018641">
    <property type="entry name" value="Trfase_1_rSAM/seldom-assoc"/>
</dbReference>
<dbReference type="Proteomes" id="UP000727907">
    <property type="component" value="Unassembled WGS sequence"/>
</dbReference>
<name>A0ABS6II68_9HYPH</name>
<comment type="caution">
    <text evidence="1">The sequence shown here is derived from an EMBL/GenBank/DDBJ whole genome shotgun (WGS) entry which is preliminary data.</text>
</comment>
<accession>A0ABS6II68</accession>
<dbReference type="EMBL" id="JAHOPB010000001">
    <property type="protein sequence ID" value="MBU8872973.1"/>
    <property type="molecule type" value="Genomic_DNA"/>
</dbReference>
<protein>
    <submittedName>
        <fullName evidence="1">TIGR04282 family arsenosugar biosynthesis glycosyltransferase</fullName>
    </submittedName>
</protein>
<keyword evidence="2" id="KW-1185">Reference proteome</keyword>
<gene>
    <name evidence="1" type="ORF">KQ910_04325</name>
</gene>
<organism evidence="1 2">
    <name type="scientific">Reyranella humidisoli</name>
    <dbReference type="NCBI Taxonomy" id="2849149"/>
    <lineage>
        <taxon>Bacteria</taxon>
        <taxon>Pseudomonadati</taxon>
        <taxon>Pseudomonadota</taxon>
        <taxon>Alphaproteobacteria</taxon>
        <taxon>Hyphomicrobiales</taxon>
        <taxon>Reyranellaceae</taxon>
        <taxon>Reyranella</taxon>
    </lineage>
</organism>
<sequence length="198" mass="22332">MTKRHLVIFARAPQTGRVKRRLGAEIGLGEAARFYRRILSAQIERMARDPRWTVWLFVTPNSGLTHPAWRLVPMSRRRPQREGDLGRRMKRPFETLPPGPVVLVGSDIPAMRPYHIARAFDLLGRHDLVFGPARDGGFWLVGAKRLRPLPCTLFDTVLWSTPTVLADTLASIPSHVTTALADTLDDVDDAEALRRLTL</sequence>
<proteinExistence type="predicted"/>
<dbReference type="NCBIfam" id="TIGR04282">
    <property type="entry name" value="glyco_like_cofC"/>
    <property type="match status" value="1"/>
</dbReference>
<dbReference type="PANTHER" id="PTHR36529:SF1">
    <property type="entry name" value="GLYCOSYLTRANSFERASE"/>
    <property type="match status" value="1"/>
</dbReference>
<dbReference type="Pfam" id="PF09837">
    <property type="entry name" value="DUF2064"/>
    <property type="match status" value="1"/>
</dbReference>
<reference evidence="1 2" key="1">
    <citation type="submission" date="2021-06" db="EMBL/GenBank/DDBJ databases">
        <authorList>
            <person name="Lee D.H."/>
        </authorList>
    </citation>
    <scope>NUCLEOTIDE SEQUENCE [LARGE SCALE GENOMIC DNA]</scope>
    <source>
        <strain evidence="1 2">MMS21-HV4-11</strain>
    </source>
</reference>
<evidence type="ECO:0000313" key="2">
    <source>
        <dbReference type="Proteomes" id="UP000727907"/>
    </source>
</evidence>